<comment type="subcellular location">
    <subcellularLocation>
        <location evidence="1 6">Secreted</location>
    </subcellularLocation>
</comment>
<evidence type="ECO:0000256" key="5">
    <source>
        <dbReference type="ARBA" id="ARBA00022729"/>
    </source>
</evidence>
<name>A0A830BB06_9LAMI</name>
<evidence type="ECO:0000256" key="4">
    <source>
        <dbReference type="ARBA" id="ARBA00022525"/>
    </source>
</evidence>
<evidence type="ECO:0000256" key="6">
    <source>
        <dbReference type="RuleBase" id="RU367044"/>
    </source>
</evidence>
<keyword evidence="4 6" id="KW-0964">Secreted</keyword>
<protein>
    <recommendedName>
        <fullName evidence="6">S-protein homolog</fullName>
    </recommendedName>
</protein>
<dbReference type="EMBL" id="BMAC01000027">
    <property type="protein sequence ID" value="GFP81195.1"/>
    <property type="molecule type" value="Genomic_DNA"/>
</dbReference>
<accession>A0A830BB06</accession>
<proteinExistence type="inferred from homology"/>
<reference evidence="7" key="1">
    <citation type="submission" date="2020-07" db="EMBL/GenBank/DDBJ databases">
        <title>Ethylene signaling mediates host invasion by parasitic plants.</title>
        <authorList>
            <person name="Yoshida S."/>
        </authorList>
    </citation>
    <scope>NUCLEOTIDE SEQUENCE</scope>
    <source>
        <strain evidence="7">Okayama</strain>
    </source>
</reference>
<gene>
    <name evidence="7" type="ORF">PHJA_000262800</name>
</gene>
<keyword evidence="3 6" id="KW-0713">Self-incompatibility</keyword>
<dbReference type="AlphaFoldDB" id="A0A830BB06"/>
<dbReference type="Proteomes" id="UP000653305">
    <property type="component" value="Unassembled WGS sequence"/>
</dbReference>
<keyword evidence="5" id="KW-0732">Signal</keyword>
<evidence type="ECO:0000256" key="3">
    <source>
        <dbReference type="ARBA" id="ARBA00022471"/>
    </source>
</evidence>
<keyword evidence="8" id="KW-1185">Reference proteome</keyword>
<evidence type="ECO:0000256" key="1">
    <source>
        <dbReference type="ARBA" id="ARBA00004613"/>
    </source>
</evidence>
<sequence>MSRLTIHCASGDDELGYHTLSVNEQFHWTFCALPHTLYFCHLWWEHKQKAFVVFKTKIFYDDYNYWSARKDGIYLSQDNKTFTKQFDWESY</sequence>
<dbReference type="GO" id="GO:0005576">
    <property type="term" value="C:extracellular region"/>
    <property type="evidence" value="ECO:0007669"/>
    <property type="project" value="UniProtKB-SubCell"/>
</dbReference>
<evidence type="ECO:0000256" key="2">
    <source>
        <dbReference type="ARBA" id="ARBA00005581"/>
    </source>
</evidence>
<dbReference type="GO" id="GO:0060320">
    <property type="term" value="P:rejection of self pollen"/>
    <property type="evidence" value="ECO:0007669"/>
    <property type="project" value="UniProtKB-KW"/>
</dbReference>
<dbReference type="InterPro" id="IPR010264">
    <property type="entry name" value="Self-incomp_S1"/>
</dbReference>
<evidence type="ECO:0000313" key="7">
    <source>
        <dbReference type="EMBL" id="GFP81195.1"/>
    </source>
</evidence>
<organism evidence="7 8">
    <name type="scientific">Phtheirospermum japonicum</name>
    <dbReference type="NCBI Taxonomy" id="374723"/>
    <lineage>
        <taxon>Eukaryota</taxon>
        <taxon>Viridiplantae</taxon>
        <taxon>Streptophyta</taxon>
        <taxon>Embryophyta</taxon>
        <taxon>Tracheophyta</taxon>
        <taxon>Spermatophyta</taxon>
        <taxon>Magnoliopsida</taxon>
        <taxon>eudicotyledons</taxon>
        <taxon>Gunneridae</taxon>
        <taxon>Pentapetalae</taxon>
        <taxon>asterids</taxon>
        <taxon>lamiids</taxon>
        <taxon>Lamiales</taxon>
        <taxon>Orobanchaceae</taxon>
        <taxon>Orobanchaceae incertae sedis</taxon>
        <taxon>Phtheirospermum</taxon>
    </lineage>
</organism>
<comment type="caution">
    <text evidence="7">The sequence shown here is derived from an EMBL/GenBank/DDBJ whole genome shotgun (WGS) entry which is preliminary data.</text>
</comment>
<dbReference type="OrthoDB" id="1848419at2759"/>
<dbReference type="PANTHER" id="PTHR31232">
    <property type="match status" value="1"/>
</dbReference>
<dbReference type="PANTHER" id="PTHR31232:SF61">
    <property type="entry name" value="S-PROTEIN HOMOLOG"/>
    <property type="match status" value="1"/>
</dbReference>
<comment type="similarity">
    <text evidence="2 6">Belongs to the plant self-incompatibility (S1) protein family.</text>
</comment>
<dbReference type="Pfam" id="PF05938">
    <property type="entry name" value="Self-incomp_S1"/>
    <property type="match status" value="1"/>
</dbReference>
<evidence type="ECO:0000313" key="8">
    <source>
        <dbReference type="Proteomes" id="UP000653305"/>
    </source>
</evidence>